<dbReference type="GeneID" id="16998220"/>
<name>M1VCV0_CYAM1</name>
<feature type="region of interest" description="Disordered" evidence="2">
    <location>
        <begin position="1434"/>
        <end position="1463"/>
    </location>
</feature>
<gene>
    <name evidence="3" type="ORF">CYME_CMT436C</name>
</gene>
<feature type="compositionally biased region" description="Basic residues" evidence="2">
    <location>
        <begin position="3749"/>
        <end position="3759"/>
    </location>
</feature>
<feature type="compositionally biased region" description="Polar residues" evidence="2">
    <location>
        <begin position="3561"/>
        <end position="3584"/>
    </location>
</feature>
<dbReference type="EMBL" id="AP006502">
    <property type="protein sequence ID" value="BAM83374.1"/>
    <property type="molecule type" value="Genomic_DNA"/>
</dbReference>
<feature type="region of interest" description="Disordered" evidence="2">
    <location>
        <begin position="2634"/>
        <end position="2671"/>
    </location>
</feature>
<feature type="region of interest" description="Disordered" evidence="2">
    <location>
        <begin position="2514"/>
        <end position="2573"/>
    </location>
</feature>
<comment type="similarity">
    <text evidence="1">Belongs to the VPS13 family.</text>
</comment>
<feature type="compositionally biased region" description="Acidic residues" evidence="2">
    <location>
        <begin position="1799"/>
        <end position="1808"/>
    </location>
</feature>
<dbReference type="Gramene" id="CMT436CT">
    <property type="protein sequence ID" value="CMT436CT"/>
    <property type="gene ID" value="CMT436C"/>
</dbReference>
<feature type="region of interest" description="Disordered" evidence="2">
    <location>
        <begin position="1576"/>
        <end position="1633"/>
    </location>
</feature>
<accession>M1VCV0</accession>
<feature type="compositionally biased region" description="Polar residues" evidence="2">
    <location>
        <begin position="1436"/>
        <end position="1456"/>
    </location>
</feature>
<proteinExistence type="inferred from homology"/>
<feature type="compositionally biased region" description="Polar residues" evidence="2">
    <location>
        <begin position="1346"/>
        <end position="1379"/>
    </location>
</feature>
<feature type="region of interest" description="Disordered" evidence="2">
    <location>
        <begin position="1790"/>
        <end position="1809"/>
    </location>
</feature>
<dbReference type="GO" id="GO:0006623">
    <property type="term" value="P:protein targeting to vacuole"/>
    <property type="evidence" value="ECO:0007669"/>
    <property type="project" value="TreeGrafter"/>
</dbReference>
<feature type="region of interest" description="Disordered" evidence="2">
    <location>
        <begin position="4260"/>
        <end position="4287"/>
    </location>
</feature>
<evidence type="ECO:0000256" key="2">
    <source>
        <dbReference type="SAM" id="MobiDB-lite"/>
    </source>
</evidence>
<dbReference type="InterPro" id="IPR026847">
    <property type="entry name" value="VPS13"/>
</dbReference>
<evidence type="ECO:0008006" key="5">
    <source>
        <dbReference type="Google" id="ProtNLM"/>
    </source>
</evidence>
<feature type="region of interest" description="Disordered" evidence="2">
    <location>
        <begin position="1669"/>
        <end position="1691"/>
    </location>
</feature>
<feature type="region of interest" description="Disordered" evidence="2">
    <location>
        <begin position="102"/>
        <end position="153"/>
    </location>
</feature>
<feature type="compositionally biased region" description="Low complexity" evidence="2">
    <location>
        <begin position="1669"/>
        <end position="1684"/>
    </location>
</feature>
<dbReference type="HOGENOM" id="CLU_223501_0_0_1"/>
<evidence type="ECO:0000256" key="1">
    <source>
        <dbReference type="ARBA" id="ARBA00006545"/>
    </source>
</evidence>
<feature type="compositionally biased region" description="Polar residues" evidence="2">
    <location>
        <begin position="2564"/>
        <end position="2573"/>
    </location>
</feature>
<keyword evidence="4" id="KW-1185">Reference proteome</keyword>
<feature type="region of interest" description="Disordered" evidence="2">
    <location>
        <begin position="3561"/>
        <end position="3606"/>
    </location>
</feature>
<dbReference type="Proteomes" id="UP000007014">
    <property type="component" value="Chromosome 20"/>
</dbReference>
<protein>
    <recommendedName>
        <fullName evidence="5">Vacuolar protein sorting-associated protein</fullName>
    </recommendedName>
</protein>
<feature type="compositionally biased region" description="Low complexity" evidence="2">
    <location>
        <begin position="1610"/>
        <end position="1621"/>
    </location>
</feature>
<organism evidence="3 4">
    <name type="scientific">Cyanidioschyzon merolae (strain NIES-3377 / 10D)</name>
    <name type="common">Unicellular red alga</name>
    <dbReference type="NCBI Taxonomy" id="280699"/>
    <lineage>
        <taxon>Eukaryota</taxon>
        <taxon>Rhodophyta</taxon>
        <taxon>Bangiophyceae</taxon>
        <taxon>Cyanidiales</taxon>
        <taxon>Cyanidiaceae</taxon>
        <taxon>Cyanidioschyzon</taxon>
    </lineage>
</organism>
<feature type="compositionally biased region" description="Basic residues" evidence="2">
    <location>
        <begin position="2641"/>
        <end position="2662"/>
    </location>
</feature>
<feature type="compositionally biased region" description="Low complexity" evidence="2">
    <location>
        <begin position="140"/>
        <end position="153"/>
    </location>
</feature>
<sequence length="4704" mass="516568">MREGFIVRTLQKWLNQYLEQLAPEQVAWSLRRGFLNLHRATLLPQTLYPANTGVTTGRLELSGGQIGQITLSLPWLHSWRKSFALVLDEVFLELRYERTSVETASSSETGTTHCTASNAGYAPNSEQTGESTPRHPDAETASSALRAAQQRATGRSSQRAAASIAWYLLERLGVYACSFRIDVTHCTVSIHLPGLLDTSGEQRAKTDPTLDAGAFWITWERLMLFSPANESEAIRFLDAMKLEDKAPSPEQFLHWLRLDGTICKCLHLDALALRWKDQIVVKPLYLRVMLLMNAYAGNIIRIWFQISPLQIRIPGGLRPLAALLAAQPQRQGTATPSAEAEAGEAALHGNYCISPETTEAKANLSVPWVPFWRAFEHRALQVACAGQLEALQIDTKWLTEYVSLLNDWPPLSIGLRTETWNVELQFWRNKLTTACLTLASLTLELHPSTRPAVNDLQVATASSSKTSTPLASLRLTLRPTSTQLVALRLHWLSGMLSGTQEDAPEPSTLTTAGSWVLSAPETARTRAILAENTADAFVCQQLSAAIAAIDLQLSDALLLHRHQGNTNDRNVSNSNAGNVVMEPQLSASVQRFSVSDTQPAAAAAATRGEHAAFPKRTRIVAVVEVDRLHVELIHETSGRLSLELHGIRVPWVDPVDALALDSASIANATATGQDAIAVACRVYREQERPQAAAPLKSHHREEQAAPCLAGLQVHTGTGHWSACCTTLPIEQLDASAPTEMTLFASEEPFLLTAWYWAGHSRSQLVAVDGARDPHARIPMVILSQVSVRLVPVAILRYVYQAQESLLRIMRTPWVSAASTEQPPVDTSLDGSSDVQCQRLHLVIDWAGFDGTAAAGACILKASRMRLQVRKRLALASPGACLVFEAETLALELAQRCLLVQLSDLTAQLPLIRREASSVLASGVQTDAVSSMGIVRVGCLALEWHPSGICAQIVQMLQLWITWCAPLCTTIPASSWLRLQTLVEDHIRRAEAAAQAANAPVITPADEKTWRLSLFAIDLVCDDVDALFLSSSSSSLDREQLQAVRQHLACFVQGGQVTNQTAQPLLRFGDVLLDHRTANASSTEDAGRSYDLRPAALTCHWQQTTHAGAPTASKCALQIVKVRIHADEAKCRQLWSMWLQLEWLLHLDVYDVLMQRSTHDLVDTIGSADGHTAPCSGQTATARQQCPVDQEARTATKQPASTALLEDKLPPHAPAKKDAYVVFVELHIQDVQLHMQAATLPATLVLEVGEIETPNLMDCVCRLRIQESQLWRLTGSNDKEKALTNQVDWVLCWQRDKAATFIRVPTVHALGTVHDLALLNDVLDWIRRLEDAVYQYQLEQYETCQVPSSKPPVMTSTSASTNATKYRSTRDTLTQHSASASEPAMTMTFTEDGGGASVARNAQAANSTVAGVPQGSTQLHLERFFFTLWPQHHTSKTDASASRTPGEQAPSSSSLRNPGQYLDQQDHPASIDELALADLAASKLTLQYRYCGRSEALRFQAQAVRLRTERSHYLGAQGELVMLPCLRVRYWNDTSAATEASTQARVQIRLQDARVFLELALLKRIWQEFRAADGTDDSTASAAEIRAPIPTVQDPNDTSDSKSSIDETNEVHQQQHQQSVSSDAVAAPESSREGDVAITHEAGAISWQLHLEAGAAPSLLLIPLNLDDQTQDNSSDNSSSTSTSSGSEASIDVERRTADRTLVVGLCFSGKAVFWDRPKWYRVPGYEQAYPRDLVVASLVATASSLASYIDEQGRWRSRPQIPPMNHRHYHCQTRYRDASTGQHDSISALSSQADKNGTDDDDDDDDDDRFSAFDVRAADSRPLSTPAGGLAASALWLRGCALHLQQCLVRNCAYPHVEKRLSWSTLDIHWNNDWWRRRASSSVGQHRNSFSSGSSSSSLSSLSTSDEAPCALSEPRWYQVDGRLVTLTMHVAGAAVSIPVDAGAGAGASAGAYATSSLQWSLQIDNLSVRVLQHVIPWTALWLQVQGSCRAFLTDELVLEPARLQLQLQQLERQTAAVNNDNDNDNDNSNGIAADACCGSHEASTLPARQTLLRLSSTDALCLNITPRIAAAVERTLQIQAGRPERAALVVPVRPQCGTLALVNASGLPLHLSAYGTLAVDEMRYVPRASFYQDIAVHALDQNPQVLRLSEWRRFLTSSSSSSSLDAPLDNRSGGVSRSEALSWVAPDAALELVAIQALQWPCLVLVVVLYRRKSVVSEKVTATGQTAATPDPQWLCRFESPLYWENQTPLCLSLWTHDTTSNVRNTPCCIARFEATANPTAVQNGASSFASRTNIRAASLFAPTPCVWQLCTELDDDAMVPDVDASSTRLPAPSMLGCEAQQPRQVQCSEHDACPQVTAPNVCRTGEHGVSNASAVASVHPASYLWSWFVDLAQNVRDDESRVLWLGPLAPSPIPSRRPRTRSARHLNPEPDPIWGALLTAQVIRRVPTSNEAVSVPLVLVTLHAPWQIRNASIEPVFVDRATLLWPGQVYRSCRMDALFDLECALSAAKAVASTTGAPSAPTDPSRKRLATRATLGGAPESETNLHDQHQHQHQHQHPARNASDSAEDTSIPTSCCWQPAHWVSLALPEAFEPPPMALLEELQVDSTAAAANANAKDCTRAGVPGARRATVQEVAGWRQQRRPKAATSHQRHLPRYRGHQSKSTSTAASDSSAFLLPGRVWIQLPTTASTDLFPIHPWLDELVTSQTEAVVASDRGALALSSQVCRSLAIRDRSPHRTANEPNAAAAAAEAAEAAAAEAATIHADAIEHECDDYRRRVVYDAPRWLAPWPWKPAETMSPLGTCFAVDFGWEHPRALRQITLCVPELWCSLWTASPTTLMQAIPAERRSWCSQLRRHLANWIDTGRPGVQSDLETVQAEQATATAAPQTPIQSVAYPCSSSSSSSSSSSMPLTCRECAPPRPISAHTTGAFDAFENARYGRLPYQARGGGHNGGPVCGQVLPLTLAPCPWTAWSLPELALSWRTAHTEWSAWCAGTRLAHEALVISLYAVAGERKPHRWTRAMLASPAAVLQQPSAWQRLASAHGADRAPTQAAVTVADAVVHVAATGTPEVKTSPLRLVRSRHASVSTPLETDARWPWLVSSSLAAAPAAAAATTPHSRLSQVSRSIAPRFSAWSPAAAVAETWPSSSSSTPTTFDGAYVPRPRQLDAVVCVQPLGYPLERSRLLVVYPRYRLVNLWPAYTLLVWPVDQDTGDECLSFGAANPRAGTHSPGSDLDLVDVRPTAANDIDRLLADGSVFRLEPGAMATLHWPAGTNKPCLRIRIAAPGWYWSGRVPVTAGSDWCLRLRQASTGACQFPRVHTAAGTSPVTPVHLVTILPPHPLLVPYRIRNQTIERIRFAQRLEPAHCRSGCCMKQTQDVIDDDALQALDPLSECAYTWDEPLAEPILELWIDGIGYVGAFRLEPELHSHASVAAVHGETQVATDSGVSGDRTNGRSRHRGYHDGKRTGQAVQLRVIPRLQQCRTRLWQLVGLGCRRRRHRRRRVHVASQTAVHLVCNQSVRWCVANSAGAPGAASRSRTFQIRLQRCQATLALIIAENEQQQEQPAVPRRSSQSRGASTSLQRSVDERHDVSTETSPSETPLDALPASTTMHYAGAGIDRHASAFTCELCVPEMGISLLRMTTTTREPPLFEQVVYLGIRGVDARWHHVKRTQDGSDMLRQKASLDESYHGEVAFVCEALQLDHSSALQHPTLPGAWCVPLRLHSVAANDAASRTSRALSLASDHERHSKKKKKKKSSIRPDHNTSRQLDRLAVVSWFSLRRRPVSYACQGSASAPGASSLSASVASRRWTSDDGAWRAPKQAACVLRTRFESSSTGAHTFLRIHSGQVRCGRLDLDIDASLVVQMVDWFVAWRRQVDAMTPVETSADALRMASVGAEQQDQELEIFWTPSMGLVAATSAQRLTQARARSSSSRRAGAAARILRDGNAPASRYCWTCRSGDTSSSRSSLSSMPLSRSLRESLTQCTARRESDCSCCQYDAGANEALGSSAAQYRAGADACQLLRRALEQALLRGVPSVSQVQQRSERSLRLAFHDVVCAPLACTLSVRTDLVSLGTLLQYRGSEWPRLTALMLTPLMNVQDASLWLRELVLDGTFETSDDLVQHLVRHYQQQLNREVWKVISSAEWLGNPARYARHLSRLVRQIARQLGALLRQRHRHRILGAAAALSLGYGAGLGAASLDAFHRMIALAAGTLRQHIGLATLALDIAARMPGAAHNRSIPDANSGAARFLERRVQVSGTGGASHGHQHQQRYSKTDAVVPGSPAERASSSKVERLRRRWRWRWWWHAAAGQRMGILLATPLLFMMQATATVLAIARDLLDQAAWHLIESAAGETAWTWSVAEWSAPLRPPRMPSTKLDHSYDIEDAVLGYELWQMLDQASSSELLSEQYRFCCRPVPNEAVLCTNRRLWHLRLPTNGPFSVNRSSCSWQVLDELQWSDVIMLWLMPPGYDKLHVLALAPEQVMPQIRCPCVLNLKQRQHPVRADTAAQATLTKESRCWRCFWRRVYWFIQRWVPASADDLVLRLKMLPRRTSRGWRLLTIPLTSAVVANAVADRLQTVWYVALCRSRSPCSRVVVMERWWLPQLRLDQSGPREQAECPEAPWRVQKRSKASPDSRCNTTASIIGRTDAKQAGYGESATPNAWQRCRQPHLFQGFVPVPRGWADALYAYDASVSFPLGVYFRS</sequence>
<reference evidence="3 4" key="2">
    <citation type="journal article" date="2007" name="BMC Biol.">
        <title>A 100%-complete sequence reveals unusually simple genomic features in the hot-spring red alga Cyanidioschyzon merolae.</title>
        <authorList>
            <person name="Nozaki H."/>
            <person name="Takano H."/>
            <person name="Misumi O."/>
            <person name="Terasawa K."/>
            <person name="Matsuzaki M."/>
            <person name="Maruyama S."/>
            <person name="Nishida K."/>
            <person name="Yagisawa F."/>
            <person name="Yoshida Y."/>
            <person name="Fujiwara T."/>
            <person name="Takio S."/>
            <person name="Tamura K."/>
            <person name="Chung S.J."/>
            <person name="Nakamura S."/>
            <person name="Kuroiwa H."/>
            <person name="Tanaka K."/>
            <person name="Sato N."/>
            <person name="Kuroiwa T."/>
        </authorList>
    </citation>
    <scope>NUCLEOTIDE SEQUENCE [LARGE SCALE GENOMIC DNA]</scope>
    <source>
        <strain evidence="3 4">10D</strain>
    </source>
</reference>
<dbReference type="OrthoDB" id="428159at2759"/>
<feature type="compositionally biased region" description="Polar residues" evidence="2">
    <location>
        <begin position="102"/>
        <end position="131"/>
    </location>
</feature>
<evidence type="ECO:0000313" key="4">
    <source>
        <dbReference type="Proteomes" id="UP000007014"/>
    </source>
</evidence>
<reference evidence="3 4" key="1">
    <citation type="journal article" date="2004" name="Nature">
        <title>Genome sequence of the ultrasmall unicellular red alga Cyanidioschyzon merolae 10D.</title>
        <authorList>
            <person name="Matsuzaki M."/>
            <person name="Misumi O."/>
            <person name="Shin-i T."/>
            <person name="Maruyama S."/>
            <person name="Takahara M."/>
            <person name="Miyagishima S."/>
            <person name="Mori T."/>
            <person name="Nishida K."/>
            <person name="Yagisawa F."/>
            <person name="Nishida K."/>
            <person name="Yoshida Y."/>
            <person name="Nishimura Y."/>
            <person name="Nakao S."/>
            <person name="Kobayashi T."/>
            <person name="Momoyama Y."/>
            <person name="Higashiyama T."/>
            <person name="Minoda A."/>
            <person name="Sano M."/>
            <person name="Nomoto H."/>
            <person name="Oishi K."/>
            <person name="Hayashi H."/>
            <person name="Ohta F."/>
            <person name="Nishizaka S."/>
            <person name="Haga S."/>
            <person name="Miura S."/>
            <person name="Morishita T."/>
            <person name="Kabeya Y."/>
            <person name="Terasawa K."/>
            <person name="Suzuki Y."/>
            <person name="Ishii Y."/>
            <person name="Asakawa S."/>
            <person name="Takano H."/>
            <person name="Ohta N."/>
            <person name="Kuroiwa H."/>
            <person name="Tanaka K."/>
            <person name="Shimizu N."/>
            <person name="Sugano S."/>
            <person name="Sato N."/>
            <person name="Nozaki H."/>
            <person name="Ogasawara N."/>
            <person name="Kohara Y."/>
            <person name="Kuroiwa T."/>
        </authorList>
    </citation>
    <scope>NUCLEOTIDE SEQUENCE [LARGE SCALE GENOMIC DNA]</scope>
    <source>
        <strain evidence="3 4">10D</strain>
    </source>
</reference>
<dbReference type="RefSeq" id="XP_005539410.1">
    <property type="nucleotide sequence ID" value="XM_005539353.1"/>
</dbReference>
<dbReference type="PANTHER" id="PTHR16166:SF93">
    <property type="entry name" value="INTERMEMBRANE LIPID TRANSFER PROTEIN VPS13"/>
    <property type="match status" value="1"/>
</dbReference>
<dbReference type="GO" id="GO:0045053">
    <property type="term" value="P:protein retention in Golgi apparatus"/>
    <property type="evidence" value="ECO:0007669"/>
    <property type="project" value="TreeGrafter"/>
</dbReference>
<feature type="region of interest" description="Disordered" evidence="2">
    <location>
        <begin position="1346"/>
        <end position="1380"/>
    </location>
</feature>
<evidence type="ECO:0000313" key="3">
    <source>
        <dbReference type="EMBL" id="BAM83374.1"/>
    </source>
</evidence>
<feature type="region of interest" description="Disordered" evidence="2">
    <location>
        <begin position="3738"/>
        <end position="3766"/>
    </location>
</feature>
<dbReference type="KEGG" id="cme:CYME_CMT436C"/>
<feature type="region of interest" description="Disordered" evidence="2">
    <location>
        <begin position="3439"/>
        <end position="3465"/>
    </location>
</feature>
<dbReference type="PANTHER" id="PTHR16166">
    <property type="entry name" value="VACUOLAR PROTEIN SORTING-ASSOCIATED PROTEIN VPS13"/>
    <property type="match status" value="1"/>
</dbReference>